<feature type="compositionally biased region" description="Low complexity" evidence="1">
    <location>
        <begin position="107"/>
        <end position="116"/>
    </location>
</feature>
<dbReference type="OrthoDB" id="10306832at2759"/>
<reference evidence="2 3" key="1">
    <citation type="submission" date="2017-04" db="EMBL/GenBank/DDBJ databases">
        <title>Genome Sequence of the Model Brown-Rot Fungus Postia placenta SB12.</title>
        <authorList>
            <consortium name="DOE Joint Genome Institute"/>
            <person name="Gaskell J."/>
            <person name="Kersten P."/>
            <person name="Larrondo L.F."/>
            <person name="Canessa P."/>
            <person name="Martinez D."/>
            <person name="Hibbett D."/>
            <person name="Schmoll M."/>
            <person name="Kubicek C.P."/>
            <person name="Martinez A.T."/>
            <person name="Yadav J."/>
            <person name="Master E."/>
            <person name="Magnuson J.K."/>
            <person name="James T."/>
            <person name="Yaver D."/>
            <person name="Berka R."/>
            <person name="Labutti K."/>
            <person name="Lipzen A."/>
            <person name="Aerts A."/>
            <person name="Barry K."/>
            <person name="Henrissat B."/>
            <person name="Blanchette R."/>
            <person name="Grigoriev I."/>
            <person name="Cullen D."/>
        </authorList>
    </citation>
    <scope>NUCLEOTIDE SEQUENCE [LARGE SCALE GENOMIC DNA]</scope>
    <source>
        <strain evidence="2 3">MAD-698-R-SB12</strain>
    </source>
</reference>
<proteinExistence type="predicted"/>
<name>A0A1X6NGA4_9APHY</name>
<sequence>MATVAVNAVSVMVMGHGMSLLQAGATRGVDGRVELHCYSCCCRVAPTFGILMRARLARSWNCFPWHAVNTRRRLGHQMTIIGDTGDLRGDGEWDTVDLEGEDEGEDTTAGGMVMRE</sequence>
<organism evidence="2 3">
    <name type="scientific">Postia placenta MAD-698-R-SB12</name>
    <dbReference type="NCBI Taxonomy" id="670580"/>
    <lineage>
        <taxon>Eukaryota</taxon>
        <taxon>Fungi</taxon>
        <taxon>Dikarya</taxon>
        <taxon>Basidiomycota</taxon>
        <taxon>Agaricomycotina</taxon>
        <taxon>Agaricomycetes</taxon>
        <taxon>Polyporales</taxon>
        <taxon>Adustoporiaceae</taxon>
        <taxon>Rhodonia</taxon>
    </lineage>
</organism>
<accession>A0A1X6NGA4</accession>
<evidence type="ECO:0000256" key="1">
    <source>
        <dbReference type="SAM" id="MobiDB-lite"/>
    </source>
</evidence>
<feature type="compositionally biased region" description="Acidic residues" evidence="1">
    <location>
        <begin position="92"/>
        <end position="106"/>
    </location>
</feature>
<dbReference type="Proteomes" id="UP000194127">
    <property type="component" value="Unassembled WGS sequence"/>
</dbReference>
<protein>
    <submittedName>
        <fullName evidence="2">Uncharacterized protein</fullName>
    </submittedName>
</protein>
<evidence type="ECO:0000313" key="3">
    <source>
        <dbReference type="Proteomes" id="UP000194127"/>
    </source>
</evidence>
<dbReference type="RefSeq" id="XP_024344453.1">
    <property type="nucleotide sequence ID" value="XM_024483833.1"/>
</dbReference>
<gene>
    <name evidence="2" type="ORF">POSPLADRAFT_1129363</name>
</gene>
<keyword evidence="3" id="KW-1185">Reference proteome</keyword>
<dbReference type="AlphaFoldDB" id="A0A1X6NGA4"/>
<evidence type="ECO:0000313" key="2">
    <source>
        <dbReference type="EMBL" id="OSX67659.1"/>
    </source>
</evidence>
<dbReference type="GeneID" id="36328782"/>
<feature type="region of interest" description="Disordered" evidence="1">
    <location>
        <begin position="92"/>
        <end position="116"/>
    </location>
</feature>
<dbReference type="EMBL" id="KZ110591">
    <property type="protein sequence ID" value="OSX67659.1"/>
    <property type="molecule type" value="Genomic_DNA"/>
</dbReference>